<evidence type="ECO:0000256" key="11">
    <source>
        <dbReference type="SAM" id="Phobius"/>
    </source>
</evidence>
<evidence type="ECO:0000256" key="1">
    <source>
        <dbReference type="ARBA" id="ARBA00004651"/>
    </source>
</evidence>
<feature type="transmembrane region" description="Helical" evidence="11">
    <location>
        <begin position="15"/>
        <end position="39"/>
    </location>
</feature>
<keyword evidence="8 11" id="KW-1133">Transmembrane helix</keyword>
<organism evidence="13 14">
    <name type="scientific">Pediococcus stilesii</name>
    <dbReference type="NCBI Taxonomy" id="331679"/>
    <lineage>
        <taxon>Bacteria</taxon>
        <taxon>Bacillati</taxon>
        <taxon>Bacillota</taxon>
        <taxon>Bacilli</taxon>
        <taxon>Lactobacillales</taxon>
        <taxon>Lactobacillaceae</taxon>
        <taxon>Pediococcus</taxon>
    </lineage>
</organism>
<feature type="transmembrane region" description="Helical" evidence="11">
    <location>
        <begin position="316"/>
        <end position="336"/>
    </location>
</feature>
<dbReference type="InterPro" id="IPR051125">
    <property type="entry name" value="ABC-4/HrtB_transporter"/>
</dbReference>
<evidence type="ECO:0000256" key="9">
    <source>
        <dbReference type="ARBA" id="ARBA00023136"/>
    </source>
</evidence>
<dbReference type="STRING" id="331679.IV81_GL001537"/>
<keyword evidence="5" id="KW-0813">Transport</keyword>
<evidence type="ECO:0000256" key="8">
    <source>
        <dbReference type="ARBA" id="ARBA00022989"/>
    </source>
</evidence>
<evidence type="ECO:0000256" key="3">
    <source>
        <dbReference type="ARBA" id="ARBA00011131"/>
    </source>
</evidence>
<proteinExistence type="inferred from homology"/>
<name>A0A0R2L3N9_9LACO</name>
<evidence type="ECO:0000259" key="12">
    <source>
        <dbReference type="Pfam" id="PF02687"/>
    </source>
</evidence>
<keyword evidence="9 11" id="KW-0472">Membrane</keyword>
<comment type="similarity">
    <text evidence="2">Belongs to the ABC-4 integral membrane protein family. HrtB subfamily.</text>
</comment>
<feature type="transmembrane region" description="Helical" evidence="11">
    <location>
        <begin position="233"/>
        <end position="255"/>
    </location>
</feature>
<dbReference type="InterPro" id="IPR003838">
    <property type="entry name" value="ABC3_permease_C"/>
</dbReference>
<keyword evidence="14" id="KW-1185">Reference proteome</keyword>
<dbReference type="PANTHER" id="PTHR43738:SF1">
    <property type="entry name" value="HEMIN TRANSPORT SYSTEM PERMEASE PROTEIN HRTB-RELATED"/>
    <property type="match status" value="1"/>
</dbReference>
<dbReference type="EMBL" id="JQBX01000007">
    <property type="protein sequence ID" value="KRN94124.1"/>
    <property type="molecule type" value="Genomic_DNA"/>
</dbReference>
<comment type="caution">
    <text evidence="13">The sequence shown here is derived from an EMBL/GenBank/DDBJ whole genome shotgun (WGS) entry which is preliminary data.</text>
</comment>
<evidence type="ECO:0000256" key="6">
    <source>
        <dbReference type="ARBA" id="ARBA00022475"/>
    </source>
</evidence>
<protein>
    <recommendedName>
        <fullName evidence="4">Putative hemin transport system permease protein HrtB</fullName>
    </recommendedName>
</protein>
<dbReference type="Proteomes" id="UP000051859">
    <property type="component" value="Unassembled WGS sequence"/>
</dbReference>
<keyword evidence="6" id="KW-1003">Cell membrane</keyword>
<evidence type="ECO:0000256" key="2">
    <source>
        <dbReference type="ARBA" id="ARBA00008697"/>
    </source>
</evidence>
<evidence type="ECO:0000313" key="14">
    <source>
        <dbReference type="Proteomes" id="UP000051859"/>
    </source>
</evidence>
<evidence type="ECO:0000256" key="10">
    <source>
        <dbReference type="ARBA" id="ARBA00024973"/>
    </source>
</evidence>
<comment type="function">
    <text evidence="10">Part of the ABC transporter complex hrt involved in hemin import. Responsible for the translocation of the substrate across the membrane.</text>
</comment>
<dbReference type="RefSeq" id="WP_057802521.1">
    <property type="nucleotide sequence ID" value="NZ_JQBX01000007.1"/>
</dbReference>
<keyword evidence="7 11" id="KW-0812">Transmembrane</keyword>
<comment type="subcellular location">
    <subcellularLocation>
        <location evidence="1">Cell membrane</location>
        <topology evidence="1">Multi-pass membrane protein</topology>
    </subcellularLocation>
</comment>
<feature type="transmembrane region" description="Helical" evidence="11">
    <location>
        <begin position="275"/>
        <end position="304"/>
    </location>
</feature>
<evidence type="ECO:0000256" key="7">
    <source>
        <dbReference type="ARBA" id="ARBA00022692"/>
    </source>
</evidence>
<sequence length="352" mass="38176">MFLALKEIKREKLRYSLIIGMIVLISYLIFILTSLALGLARQNTDAINSWNVNTVVLNQDANVNLSQSLITDKQVKDQGLTGKDALIGQISVVAKEGQHDKISSTFLGIDNNQFIAKNLKLTSGHKMKKSHEVVVDDKFEQSGYKLNDKIKLNNDDVAYKIVGFTHNAKLNIAPVIYGSLSDWRTLKHALPQTEASAIVSKTKKLDVSTPLKAYTTNAFIEKLPGYSAQNMTFSLMIGFLMVISLIVIAIFLYILTIQKLPNYAVLRAQGIPSRVLVWSTIAQSLILVLGGVIIGAILTTITAFTMPAAVPMAFDIPALAAVGAGLMVTALLGGLLPIRSVIKVDPVSVIGG</sequence>
<evidence type="ECO:0000313" key="13">
    <source>
        <dbReference type="EMBL" id="KRN94124.1"/>
    </source>
</evidence>
<reference evidence="13 14" key="1">
    <citation type="journal article" date="2015" name="Genome Announc.">
        <title>Expanding the biotechnology potential of lactobacilli through comparative genomics of 213 strains and associated genera.</title>
        <authorList>
            <person name="Sun Z."/>
            <person name="Harris H.M."/>
            <person name="McCann A."/>
            <person name="Guo C."/>
            <person name="Argimon S."/>
            <person name="Zhang W."/>
            <person name="Yang X."/>
            <person name="Jeffery I.B."/>
            <person name="Cooney J.C."/>
            <person name="Kagawa T.F."/>
            <person name="Liu W."/>
            <person name="Song Y."/>
            <person name="Salvetti E."/>
            <person name="Wrobel A."/>
            <person name="Rasinkangas P."/>
            <person name="Parkhill J."/>
            <person name="Rea M.C."/>
            <person name="O'Sullivan O."/>
            <person name="Ritari J."/>
            <person name="Douillard F.P."/>
            <person name="Paul Ross R."/>
            <person name="Yang R."/>
            <person name="Briner A.E."/>
            <person name="Felis G.E."/>
            <person name="de Vos W.M."/>
            <person name="Barrangou R."/>
            <person name="Klaenhammer T.R."/>
            <person name="Caufield P.W."/>
            <person name="Cui Y."/>
            <person name="Zhang H."/>
            <person name="O'Toole P.W."/>
        </authorList>
    </citation>
    <scope>NUCLEOTIDE SEQUENCE [LARGE SCALE GENOMIC DNA]</scope>
    <source>
        <strain evidence="13 14">DSM 18001</strain>
    </source>
</reference>
<dbReference type="AlphaFoldDB" id="A0A0R2L3N9"/>
<evidence type="ECO:0000256" key="5">
    <source>
        <dbReference type="ARBA" id="ARBA00022448"/>
    </source>
</evidence>
<dbReference type="GO" id="GO:0005886">
    <property type="term" value="C:plasma membrane"/>
    <property type="evidence" value="ECO:0007669"/>
    <property type="project" value="UniProtKB-SubCell"/>
</dbReference>
<dbReference type="Pfam" id="PF02687">
    <property type="entry name" value="FtsX"/>
    <property type="match status" value="1"/>
</dbReference>
<accession>A0A0R2L3N9</accession>
<gene>
    <name evidence="13" type="ORF">IV81_GL001537</name>
</gene>
<dbReference type="PANTHER" id="PTHR43738">
    <property type="entry name" value="ABC TRANSPORTER, MEMBRANE PROTEIN"/>
    <property type="match status" value="1"/>
</dbReference>
<comment type="subunit">
    <text evidence="3">The complex is composed of two ATP-binding proteins (HrtA), two transmembrane proteins (HrtB) and a solute-binding protein.</text>
</comment>
<dbReference type="PATRIC" id="fig|331679.3.peg.1573"/>
<feature type="domain" description="ABC3 transporter permease C-terminal" evidence="12">
    <location>
        <begin position="235"/>
        <end position="346"/>
    </location>
</feature>
<evidence type="ECO:0000256" key="4">
    <source>
        <dbReference type="ARBA" id="ARBA00016962"/>
    </source>
</evidence>